<keyword evidence="1" id="KW-0472">Membrane</keyword>
<accession>A0ABS5QJG9</accession>
<evidence type="ECO:0000313" key="2">
    <source>
        <dbReference type="EMBL" id="MBS7813737.1"/>
    </source>
</evidence>
<protein>
    <submittedName>
        <fullName evidence="2">Cbb3-type cytochrome c oxidase subunit 3</fullName>
    </submittedName>
</protein>
<dbReference type="CDD" id="cd01324">
    <property type="entry name" value="cbb3_Oxidase_CcoQ"/>
    <property type="match status" value="1"/>
</dbReference>
<evidence type="ECO:0000256" key="1">
    <source>
        <dbReference type="SAM" id="Phobius"/>
    </source>
</evidence>
<dbReference type="Pfam" id="PF05545">
    <property type="entry name" value="FixQ"/>
    <property type="match status" value="1"/>
</dbReference>
<gene>
    <name evidence="2" type="ORF">KHU32_22545</name>
</gene>
<dbReference type="Proteomes" id="UP000766336">
    <property type="component" value="Unassembled WGS sequence"/>
</dbReference>
<keyword evidence="3" id="KW-1185">Reference proteome</keyword>
<sequence length="50" mass="6123">MDIHEFHSLLTTAWVIWFFVLFTGIVVWAFRPSRRERFETARQIPLRDTE</sequence>
<dbReference type="EMBL" id="JAHCDA010000006">
    <property type="protein sequence ID" value="MBS7813737.1"/>
    <property type="molecule type" value="Genomic_DNA"/>
</dbReference>
<dbReference type="InterPro" id="IPR008621">
    <property type="entry name" value="Cbb3-typ_cyt_oxidase_comp"/>
</dbReference>
<name>A0ABS5QJG9_9PROT</name>
<keyword evidence="1" id="KW-1133">Transmembrane helix</keyword>
<evidence type="ECO:0000313" key="3">
    <source>
        <dbReference type="Proteomes" id="UP000766336"/>
    </source>
</evidence>
<proteinExistence type="predicted"/>
<dbReference type="RefSeq" id="WP_213672441.1">
    <property type="nucleotide sequence ID" value="NZ_JAHCDA010000006.1"/>
</dbReference>
<comment type="caution">
    <text evidence="2">The sequence shown here is derived from an EMBL/GenBank/DDBJ whole genome shotgun (WGS) entry which is preliminary data.</text>
</comment>
<keyword evidence="1" id="KW-0812">Transmembrane</keyword>
<feature type="transmembrane region" description="Helical" evidence="1">
    <location>
        <begin position="6"/>
        <end position="30"/>
    </location>
</feature>
<organism evidence="2 3">
    <name type="scientific">Roseococcus pinisoli</name>
    <dbReference type="NCBI Taxonomy" id="2835040"/>
    <lineage>
        <taxon>Bacteria</taxon>
        <taxon>Pseudomonadati</taxon>
        <taxon>Pseudomonadota</taxon>
        <taxon>Alphaproteobacteria</taxon>
        <taxon>Acetobacterales</taxon>
        <taxon>Roseomonadaceae</taxon>
        <taxon>Roseococcus</taxon>
    </lineage>
</organism>
<reference evidence="2 3" key="1">
    <citation type="submission" date="2021-05" db="EMBL/GenBank/DDBJ databases">
        <title>Roseococcus sp. XZZS9, whole genome shotgun sequencing project.</title>
        <authorList>
            <person name="Zhao G."/>
            <person name="Shen L."/>
        </authorList>
    </citation>
    <scope>NUCLEOTIDE SEQUENCE [LARGE SCALE GENOMIC DNA]</scope>
    <source>
        <strain evidence="2 3">XZZS9</strain>
    </source>
</reference>